<proteinExistence type="predicted"/>
<evidence type="ECO:0000313" key="2">
    <source>
        <dbReference type="EMBL" id="KAK9984117.1"/>
    </source>
</evidence>
<accession>A0AAW2BE79</accession>
<dbReference type="InterPro" id="IPR053151">
    <property type="entry name" value="RNase_H-like"/>
</dbReference>
<sequence>MSWVIARGFNEPLLGDDKFGGRTVSVSRSLLFKDCLDKCNMMDIGFSGPRFTWTNRREVQALIQERIDRFFVNPSWCLIYPDARVVHLTRCHSDHYPVLLELHPRRSNNGRRPFKFQTCWLTDVSFPKIVTQAWGSSFRLEDAIGKFEKDATTWNRLQFGNIFARKKNIMARLNGIQRAISIKPLAFLIRLENELLKDLDLALNQEKELWALKSRVNWMVQGDRNTTFYHLSTLVRRKRNHILSIKDSVGEWIGEENAIKDFIMKGFKAIYTTSLSSACLPKATDSQWQPRLTEEEKESISGVVTKEEIKADLWSLKPFKAPGPDDDLIFFAKADIQNNLAIREVLDDFCSISGQSINEAKSIVYFSPNVSRELREELGDIIGFASTPTLAMKKGRDVFLKGSRWMVCRDSDLSLWYSNWLEKGPLRSLVQGPLSREASNMKVKDFMLDTGWNWDAISCELPEDIRLMIRATPFAITSRGRDKLVWNGTSQDQRFWGSDLQDWLNWNGRQSGKSTMDNLPWYILFSFAAWNIWKRRNSIVFRNNSCNQNLSSEIVKQVVEFIYCAASSRLLKQRVVKRIRWEKPPEGWMKLNTDGSVMGNPGPTGCGGVIRDNNGHWIAGFTRRIGVATSFTAKLWGLKDGLNMAYSLNISSLIVELDAKCIMDALGNPDYVNNAVSLILDDCRLLVTRIPQIQFKHCYHQTNRCADSLARMSCCLEVDFSFLSSSPVDILSVFEDDCNGVLCSRLCSIPVVPS</sequence>
<dbReference type="PANTHER" id="PTHR47723:SF19">
    <property type="entry name" value="POLYNUCLEOTIDYL TRANSFERASE, RIBONUCLEASE H-LIKE SUPERFAMILY PROTEIN"/>
    <property type="match status" value="1"/>
</dbReference>
<dbReference type="PANTHER" id="PTHR47723">
    <property type="entry name" value="OS05G0353850 PROTEIN"/>
    <property type="match status" value="1"/>
</dbReference>
<dbReference type="InterPro" id="IPR044730">
    <property type="entry name" value="RNase_H-like_dom_plant"/>
</dbReference>
<dbReference type="Gene3D" id="3.60.10.10">
    <property type="entry name" value="Endonuclease/exonuclease/phosphatase"/>
    <property type="match status" value="1"/>
</dbReference>
<reference evidence="2 3" key="1">
    <citation type="submission" date="2024-01" db="EMBL/GenBank/DDBJ databases">
        <title>A telomere-to-telomere, gap-free genome of sweet tea (Lithocarpus litseifolius).</title>
        <authorList>
            <person name="Zhou J."/>
        </authorList>
    </citation>
    <scope>NUCLEOTIDE SEQUENCE [LARGE SCALE GENOMIC DNA]</scope>
    <source>
        <strain evidence="2">Zhou-2022a</strain>
        <tissue evidence="2">Leaf</tissue>
    </source>
</reference>
<evidence type="ECO:0000259" key="1">
    <source>
        <dbReference type="Pfam" id="PF13456"/>
    </source>
</evidence>
<dbReference type="InterPro" id="IPR002156">
    <property type="entry name" value="RNaseH_domain"/>
</dbReference>
<name>A0AAW2BE79_9ROSI</name>
<dbReference type="Proteomes" id="UP001459277">
    <property type="component" value="Unassembled WGS sequence"/>
</dbReference>
<dbReference type="InterPro" id="IPR012337">
    <property type="entry name" value="RNaseH-like_sf"/>
</dbReference>
<comment type="caution">
    <text evidence="2">The sequence shown here is derived from an EMBL/GenBank/DDBJ whole genome shotgun (WGS) entry which is preliminary data.</text>
</comment>
<dbReference type="InterPro" id="IPR036397">
    <property type="entry name" value="RNaseH_sf"/>
</dbReference>
<feature type="domain" description="RNase H type-1" evidence="1">
    <location>
        <begin position="592"/>
        <end position="712"/>
    </location>
</feature>
<protein>
    <recommendedName>
        <fullName evidence="1">RNase H type-1 domain-containing protein</fullName>
    </recommendedName>
</protein>
<dbReference type="Pfam" id="PF13456">
    <property type="entry name" value="RVT_3"/>
    <property type="match status" value="1"/>
</dbReference>
<dbReference type="GO" id="GO:0003676">
    <property type="term" value="F:nucleic acid binding"/>
    <property type="evidence" value="ECO:0007669"/>
    <property type="project" value="InterPro"/>
</dbReference>
<dbReference type="SUPFAM" id="SSF56219">
    <property type="entry name" value="DNase I-like"/>
    <property type="match status" value="1"/>
</dbReference>
<dbReference type="CDD" id="cd06222">
    <property type="entry name" value="RNase_H_like"/>
    <property type="match status" value="1"/>
</dbReference>
<organism evidence="2 3">
    <name type="scientific">Lithocarpus litseifolius</name>
    <dbReference type="NCBI Taxonomy" id="425828"/>
    <lineage>
        <taxon>Eukaryota</taxon>
        <taxon>Viridiplantae</taxon>
        <taxon>Streptophyta</taxon>
        <taxon>Embryophyta</taxon>
        <taxon>Tracheophyta</taxon>
        <taxon>Spermatophyta</taxon>
        <taxon>Magnoliopsida</taxon>
        <taxon>eudicotyledons</taxon>
        <taxon>Gunneridae</taxon>
        <taxon>Pentapetalae</taxon>
        <taxon>rosids</taxon>
        <taxon>fabids</taxon>
        <taxon>Fagales</taxon>
        <taxon>Fagaceae</taxon>
        <taxon>Lithocarpus</taxon>
    </lineage>
</organism>
<dbReference type="SUPFAM" id="SSF53098">
    <property type="entry name" value="Ribonuclease H-like"/>
    <property type="match status" value="1"/>
</dbReference>
<evidence type="ECO:0000313" key="3">
    <source>
        <dbReference type="Proteomes" id="UP001459277"/>
    </source>
</evidence>
<dbReference type="GO" id="GO:0004523">
    <property type="term" value="F:RNA-DNA hybrid ribonuclease activity"/>
    <property type="evidence" value="ECO:0007669"/>
    <property type="project" value="InterPro"/>
</dbReference>
<dbReference type="AlphaFoldDB" id="A0AAW2BE79"/>
<keyword evidence="3" id="KW-1185">Reference proteome</keyword>
<gene>
    <name evidence="2" type="ORF">SO802_033642</name>
</gene>
<dbReference type="InterPro" id="IPR036691">
    <property type="entry name" value="Endo/exonu/phosph_ase_sf"/>
</dbReference>
<dbReference type="Gene3D" id="3.30.420.10">
    <property type="entry name" value="Ribonuclease H-like superfamily/Ribonuclease H"/>
    <property type="match status" value="1"/>
</dbReference>
<dbReference type="EMBL" id="JAZDWU010000012">
    <property type="protein sequence ID" value="KAK9984117.1"/>
    <property type="molecule type" value="Genomic_DNA"/>
</dbReference>